<evidence type="ECO:0000313" key="9">
    <source>
        <dbReference type="EMBL" id="GMG81592.1"/>
    </source>
</evidence>
<dbReference type="EC" id="2.7.13.3" evidence="2"/>
<keyword evidence="7" id="KW-0472">Membrane</keyword>
<organism evidence="9 10">
    <name type="scientific">Paralimibaculum aggregatum</name>
    <dbReference type="NCBI Taxonomy" id="3036245"/>
    <lineage>
        <taxon>Bacteria</taxon>
        <taxon>Pseudomonadati</taxon>
        <taxon>Pseudomonadota</taxon>
        <taxon>Alphaproteobacteria</taxon>
        <taxon>Rhodobacterales</taxon>
        <taxon>Paracoccaceae</taxon>
        <taxon>Paralimibaculum</taxon>
    </lineage>
</organism>
<keyword evidence="7" id="KW-0812">Transmembrane</keyword>
<dbReference type="Proteomes" id="UP001239909">
    <property type="component" value="Unassembled WGS sequence"/>
</dbReference>
<dbReference type="Gene3D" id="6.10.340.10">
    <property type="match status" value="1"/>
</dbReference>
<keyword evidence="5" id="KW-0418">Kinase</keyword>
<dbReference type="SMART" id="SM00304">
    <property type="entry name" value="HAMP"/>
    <property type="match status" value="1"/>
</dbReference>
<evidence type="ECO:0000256" key="7">
    <source>
        <dbReference type="SAM" id="Phobius"/>
    </source>
</evidence>
<keyword evidence="7" id="KW-1133">Transmembrane helix</keyword>
<dbReference type="InterPro" id="IPR003660">
    <property type="entry name" value="HAMP_dom"/>
</dbReference>
<evidence type="ECO:0000256" key="4">
    <source>
        <dbReference type="ARBA" id="ARBA00022679"/>
    </source>
</evidence>
<accession>A0ABQ6LIV4</accession>
<feature type="transmembrane region" description="Helical" evidence="7">
    <location>
        <begin position="212"/>
        <end position="239"/>
    </location>
</feature>
<dbReference type="InterPro" id="IPR021796">
    <property type="entry name" value="Tll0287-like_dom"/>
</dbReference>
<dbReference type="PANTHER" id="PTHR45436:SF5">
    <property type="entry name" value="SENSOR HISTIDINE KINASE TRCS"/>
    <property type="match status" value="1"/>
</dbReference>
<dbReference type="RefSeq" id="WP_285670255.1">
    <property type="nucleotide sequence ID" value="NZ_BSYI01000004.1"/>
</dbReference>
<name>A0ABQ6LIV4_9RHOB</name>
<feature type="transmembrane region" description="Helical" evidence="7">
    <location>
        <begin position="7"/>
        <end position="27"/>
    </location>
</feature>
<keyword evidence="4" id="KW-0808">Transferase</keyword>
<feature type="domain" description="HAMP" evidence="8">
    <location>
        <begin position="236"/>
        <end position="289"/>
    </location>
</feature>
<evidence type="ECO:0000259" key="8">
    <source>
        <dbReference type="PROSITE" id="PS50885"/>
    </source>
</evidence>
<dbReference type="Pfam" id="PF00672">
    <property type="entry name" value="HAMP"/>
    <property type="match status" value="1"/>
</dbReference>
<dbReference type="PANTHER" id="PTHR45436">
    <property type="entry name" value="SENSOR HISTIDINE KINASE YKOH"/>
    <property type="match status" value="1"/>
</dbReference>
<comment type="caution">
    <text evidence="9">The sequence shown here is derived from an EMBL/GenBank/DDBJ whole genome shotgun (WGS) entry which is preliminary data.</text>
</comment>
<keyword evidence="3" id="KW-0597">Phosphoprotein</keyword>
<evidence type="ECO:0000256" key="2">
    <source>
        <dbReference type="ARBA" id="ARBA00012438"/>
    </source>
</evidence>
<proteinExistence type="predicted"/>
<evidence type="ECO:0000256" key="6">
    <source>
        <dbReference type="ARBA" id="ARBA00023012"/>
    </source>
</evidence>
<evidence type="ECO:0000256" key="5">
    <source>
        <dbReference type="ARBA" id="ARBA00022777"/>
    </source>
</evidence>
<dbReference type="EMBL" id="BSYI01000004">
    <property type="protein sequence ID" value="GMG81592.1"/>
    <property type="molecule type" value="Genomic_DNA"/>
</dbReference>
<evidence type="ECO:0000256" key="1">
    <source>
        <dbReference type="ARBA" id="ARBA00000085"/>
    </source>
</evidence>
<dbReference type="SUPFAM" id="SSF158472">
    <property type="entry name" value="HAMP domain-like"/>
    <property type="match status" value="1"/>
</dbReference>
<dbReference type="CDD" id="cd06225">
    <property type="entry name" value="HAMP"/>
    <property type="match status" value="1"/>
</dbReference>
<reference evidence="9 10" key="1">
    <citation type="submission" date="2023-04" db="EMBL/GenBank/DDBJ databases">
        <title>Marinoamorphus aggregata gen. nov., sp. Nov., isolate from tissue of brittle star Ophioplocus japonicus.</title>
        <authorList>
            <person name="Kawano K."/>
            <person name="Sawayama S."/>
            <person name="Nakagawa S."/>
        </authorList>
    </citation>
    <scope>NUCLEOTIDE SEQUENCE [LARGE SCALE GENOMIC DNA]</scope>
    <source>
        <strain evidence="9 10">NKW23</strain>
    </source>
</reference>
<dbReference type="InterPro" id="IPR050428">
    <property type="entry name" value="TCS_sensor_his_kinase"/>
</dbReference>
<dbReference type="PROSITE" id="PS50885">
    <property type="entry name" value="HAMP"/>
    <property type="match status" value="1"/>
</dbReference>
<comment type="catalytic activity">
    <reaction evidence="1">
        <text>ATP + protein L-histidine = ADP + protein N-phospho-L-histidine.</text>
        <dbReference type="EC" id="2.7.13.3"/>
    </reaction>
</comment>
<dbReference type="Pfam" id="PF11845">
    <property type="entry name" value="Tll0287-like"/>
    <property type="match status" value="1"/>
</dbReference>
<keyword evidence="6" id="KW-0902">Two-component regulatory system</keyword>
<evidence type="ECO:0000313" key="10">
    <source>
        <dbReference type="Proteomes" id="UP001239909"/>
    </source>
</evidence>
<protein>
    <recommendedName>
        <fullName evidence="2">histidine kinase</fullName>
        <ecNumber evidence="2">2.7.13.3</ecNumber>
    </recommendedName>
</protein>
<keyword evidence="10" id="KW-1185">Reference proteome</keyword>
<sequence length="292" mass="32468">MSLRLKFNLVLLLALGVGYAVLGYFLWSFLANNARDEVLAKARVMRESALAMRSYTADQIRPLLQTVSAERFLPHTVPSYAAQENFRLVSDSDEAYREYSYKEAALNPTNPSDRANAWEEDIIRAFREDPSRKEMVVERTAATGQMLVLAHPIQIKNEACLICHSTPDAAPASMIAQYGESNGFGWELNEIIGAQVVSVPMSVPLERAKETFGIVMISLAVVFFVMLLIINTLLGIVVVRPISRLSDLANEISLGNLDAPEMEPRGGGEIASLTESFNRMRRSLENALRMIE</sequence>
<evidence type="ECO:0000256" key="3">
    <source>
        <dbReference type="ARBA" id="ARBA00022553"/>
    </source>
</evidence>
<gene>
    <name evidence="9" type="ORF">LNKW23_08050</name>
</gene>